<dbReference type="GO" id="GO:0005829">
    <property type="term" value="C:cytosol"/>
    <property type="evidence" value="ECO:0007669"/>
    <property type="project" value="TreeGrafter"/>
</dbReference>
<keyword evidence="9" id="KW-1185">Reference proteome</keyword>
<organism evidence="8 9">
    <name type="scientific">Erythroxylum novogranatense</name>
    <dbReference type="NCBI Taxonomy" id="1862640"/>
    <lineage>
        <taxon>Eukaryota</taxon>
        <taxon>Viridiplantae</taxon>
        <taxon>Streptophyta</taxon>
        <taxon>Embryophyta</taxon>
        <taxon>Tracheophyta</taxon>
        <taxon>Spermatophyta</taxon>
        <taxon>Magnoliopsida</taxon>
        <taxon>eudicotyledons</taxon>
        <taxon>Gunneridae</taxon>
        <taxon>Pentapetalae</taxon>
        <taxon>rosids</taxon>
        <taxon>fabids</taxon>
        <taxon>Malpighiales</taxon>
        <taxon>Erythroxylaceae</taxon>
        <taxon>Erythroxylum</taxon>
    </lineage>
</organism>
<sequence length="302" mass="33947">MDLIHTFLNLVAAPLTFFSLCFLMPPYLFYKAFTTIFYTIFKENVAGKVILITGASSGIGEHLAYEYAKKGACLALVARREGRLREVAFIARELGSPDVMMILADVQEAADCRRIVEETMNYFGRLDHLVNNAGISSACMLQEATDINTFRLSIFSCFVYFLYNQDTNFWGSAYTTKYAVPYLRETRGKIIVMSSSASWLPTPRMSIYNASKAALVSFFETLRIELSPDIHVLIVTPSFIESELTQGKLLTKEGIMDIDQDTRDVQVSIIPVETARSCAKAIVNSACRGDKYLTEPSWFRIT</sequence>
<dbReference type="Gene3D" id="3.40.50.720">
    <property type="entry name" value="NAD(P)-binding Rossmann-like Domain"/>
    <property type="match status" value="1"/>
</dbReference>
<dbReference type="PROSITE" id="PS00061">
    <property type="entry name" value="ADH_SHORT"/>
    <property type="match status" value="1"/>
</dbReference>
<gene>
    <name evidence="8" type="ORF">K2173_027639</name>
</gene>
<proteinExistence type="inferred from homology"/>
<dbReference type="Proteomes" id="UP001159364">
    <property type="component" value="Linkage Group LG02"/>
</dbReference>
<evidence type="ECO:0000256" key="4">
    <source>
        <dbReference type="ARBA" id="ARBA00022968"/>
    </source>
</evidence>
<accession>A0AAV8TZJ1</accession>
<evidence type="ECO:0000256" key="6">
    <source>
        <dbReference type="RuleBase" id="RU000363"/>
    </source>
</evidence>
<keyword evidence="7" id="KW-1133">Transmembrane helix</keyword>
<name>A0AAV8TZJ1_9ROSI</name>
<comment type="similarity">
    <text evidence="2 6">Belongs to the short-chain dehydrogenases/reductases (SDR) family.</text>
</comment>
<dbReference type="PRINTS" id="PR00081">
    <property type="entry name" value="GDHRDH"/>
</dbReference>
<dbReference type="SUPFAM" id="SSF51735">
    <property type="entry name" value="NAD(P)-binding Rossmann-fold domains"/>
    <property type="match status" value="1"/>
</dbReference>
<dbReference type="InterPro" id="IPR002347">
    <property type="entry name" value="SDR_fam"/>
</dbReference>
<comment type="subcellular location">
    <subcellularLocation>
        <location evidence="1">Membrane</location>
        <topology evidence="1">Single-pass type II membrane protein</topology>
    </subcellularLocation>
</comment>
<protein>
    <recommendedName>
        <fullName evidence="10">11-beta-hydroxysteroid dehydrogenase</fullName>
    </recommendedName>
</protein>
<evidence type="ECO:0000313" key="8">
    <source>
        <dbReference type="EMBL" id="KAJ8772462.1"/>
    </source>
</evidence>
<evidence type="ECO:0000256" key="2">
    <source>
        <dbReference type="ARBA" id="ARBA00006484"/>
    </source>
</evidence>
<evidence type="ECO:0000256" key="5">
    <source>
        <dbReference type="ARBA" id="ARBA00023002"/>
    </source>
</evidence>
<keyword evidence="7" id="KW-0812">Transmembrane</keyword>
<evidence type="ECO:0000256" key="1">
    <source>
        <dbReference type="ARBA" id="ARBA00004606"/>
    </source>
</evidence>
<evidence type="ECO:0000313" key="9">
    <source>
        <dbReference type="Proteomes" id="UP001159364"/>
    </source>
</evidence>
<dbReference type="PANTHER" id="PTHR43391:SF89">
    <property type="entry name" value="11-BETA-HYDROXYSTEROID DEHYDROGENASE 1A-RELATED"/>
    <property type="match status" value="1"/>
</dbReference>
<feature type="transmembrane region" description="Helical" evidence="7">
    <location>
        <begin position="7"/>
        <end position="30"/>
    </location>
</feature>
<evidence type="ECO:0000256" key="3">
    <source>
        <dbReference type="ARBA" id="ARBA00022857"/>
    </source>
</evidence>
<evidence type="ECO:0000256" key="7">
    <source>
        <dbReference type="SAM" id="Phobius"/>
    </source>
</evidence>
<dbReference type="InterPro" id="IPR036291">
    <property type="entry name" value="NAD(P)-bd_dom_sf"/>
</dbReference>
<reference evidence="8 9" key="1">
    <citation type="submission" date="2021-09" db="EMBL/GenBank/DDBJ databases">
        <title>Genomic insights and catalytic innovation underlie evolution of tropane alkaloids biosynthesis.</title>
        <authorList>
            <person name="Wang Y.-J."/>
            <person name="Tian T."/>
            <person name="Huang J.-P."/>
            <person name="Huang S.-X."/>
        </authorList>
    </citation>
    <scope>NUCLEOTIDE SEQUENCE [LARGE SCALE GENOMIC DNA]</scope>
    <source>
        <strain evidence="8">KIB-2018</strain>
        <tissue evidence="8">Leaf</tissue>
    </source>
</reference>
<dbReference type="InterPro" id="IPR020904">
    <property type="entry name" value="Sc_DH/Rdtase_CS"/>
</dbReference>
<dbReference type="GO" id="GO:0008202">
    <property type="term" value="P:steroid metabolic process"/>
    <property type="evidence" value="ECO:0007669"/>
    <property type="project" value="TreeGrafter"/>
</dbReference>
<dbReference type="EMBL" id="JAIWQS010000002">
    <property type="protein sequence ID" value="KAJ8772462.1"/>
    <property type="molecule type" value="Genomic_DNA"/>
</dbReference>
<evidence type="ECO:0008006" key="10">
    <source>
        <dbReference type="Google" id="ProtNLM"/>
    </source>
</evidence>
<keyword evidence="7" id="KW-0472">Membrane</keyword>
<comment type="caution">
    <text evidence="8">The sequence shown here is derived from an EMBL/GenBank/DDBJ whole genome shotgun (WGS) entry which is preliminary data.</text>
</comment>
<dbReference type="PRINTS" id="PR00080">
    <property type="entry name" value="SDRFAMILY"/>
</dbReference>
<dbReference type="GO" id="GO:0016020">
    <property type="term" value="C:membrane"/>
    <property type="evidence" value="ECO:0007669"/>
    <property type="project" value="UniProtKB-SubCell"/>
</dbReference>
<dbReference type="PANTHER" id="PTHR43391">
    <property type="entry name" value="RETINOL DEHYDROGENASE-RELATED"/>
    <property type="match status" value="1"/>
</dbReference>
<keyword evidence="4" id="KW-0735">Signal-anchor</keyword>
<dbReference type="GO" id="GO:0072582">
    <property type="term" value="F:17-beta-hydroxysteroid dehydrogenase (NADP+) activity"/>
    <property type="evidence" value="ECO:0007669"/>
    <property type="project" value="TreeGrafter"/>
</dbReference>
<keyword evidence="5" id="KW-0560">Oxidoreductase</keyword>
<dbReference type="AlphaFoldDB" id="A0AAV8TZJ1"/>
<keyword evidence="3" id="KW-0521">NADP</keyword>
<dbReference type="Pfam" id="PF00106">
    <property type="entry name" value="adh_short"/>
    <property type="match status" value="1"/>
</dbReference>